<keyword evidence="4" id="KW-0812">Transmembrane</keyword>
<organism evidence="9">
    <name type="scientific">Sesamum radiatum</name>
    <name type="common">Black benniseed</name>
    <dbReference type="NCBI Taxonomy" id="300843"/>
    <lineage>
        <taxon>Eukaryota</taxon>
        <taxon>Viridiplantae</taxon>
        <taxon>Streptophyta</taxon>
        <taxon>Embryophyta</taxon>
        <taxon>Tracheophyta</taxon>
        <taxon>Spermatophyta</taxon>
        <taxon>Magnoliopsida</taxon>
        <taxon>eudicotyledons</taxon>
        <taxon>Gunneridae</taxon>
        <taxon>Pentapetalae</taxon>
        <taxon>asterids</taxon>
        <taxon>lamiids</taxon>
        <taxon>Lamiales</taxon>
        <taxon>Pedaliaceae</taxon>
        <taxon>Sesamum</taxon>
    </lineage>
</organism>
<evidence type="ECO:0000256" key="3">
    <source>
        <dbReference type="ARBA" id="ARBA00022679"/>
    </source>
</evidence>
<dbReference type="PANTHER" id="PTHR13301">
    <property type="entry name" value="X-BOX TRANSCRIPTION FACTOR-RELATED"/>
    <property type="match status" value="1"/>
</dbReference>
<dbReference type="InterPro" id="IPR029044">
    <property type="entry name" value="Nucleotide-diphossugar_trans"/>
</dbReference>
<dbReference type="Pfam" id="PF03552">
    <property type="entry name" value="Cellulose_synt"/>
    <property type="match status" value="1"/>
</dbReference>
<gene>
    <name evidence="9" type="ORF">Sradi_1638400</name>
</gene>
<evidence type="ECO:0000256" key="6">
    <source>
        <dbReference type="ARBA" id="ARBA00023136"/>
    </source>
</evidence>
<feature type="binding site" evidence="8">
    <location>
        <position position="68"/>
    </location>
    <ligand>
        <name>Mn(2+)</name>
        <dbReference type="ChEBI" id="CHEBI:29035"/>
    </ligand>
</feature>
<evidence type="ECO:0000256" key="2">
    <source>
        <dbReference type="ARBA" id="ARBA00022676"/>
    </source>
</evidence>
<evidence type="ECO:0000256" key="1">
    <source>
        <dbReference type="ARBA" id="ARBA00004127"/>
    </source>
</evidence>
<dbReference type="GO" id="GO:0030244">
    <property type="term" value="P:cellulose biosynthetic process"/>
    <property type="evidence" value="ECO:0007669"/>
    <property type="project" value="InterPro"/>
</dbReference>
<evidence type="ECO:0000313" key="9">
    <source>
        <dbReference type="EMBL" id="KAL0414367.1"/>
    </source>
</evidence>
<reference evidence="9" key="1">
    <citation type="submission" date="2020-06" db="EMBL/GenBank/DDBJ databases">
        <authorList>
            <person name="Li T."/>
            <person name="Hu X."/>
            <person name="Zhang T."/>
            <person name="Song X."/>
            <person name="Zhang H."/>
            <person name="Dai N."/>
            <person name="Sheng W."/>
            <person name="Hou X."/>
            <person name="Wei L."/>
        </authorList>
    </citation>
    <scope>NUCLEOTIDE SEQUENCE</scope>
    <source>
        <strain evidence="9">G02</strain>
        <tissue evidence="9">Leaf</tissue>
    </source>
</reference>
<keyword evidence="6" id="KW-0472">Membrane</keyword>
<feature type="binding site" evidence="8">
    <location>
        <position position="92"/>
    </location>
    <ligand>
        <name>Mn(2+)</name>
        <dbReference type="ChEBI" id="CHEBI:29035"/>
    </ligand>
</feature>
<proteinExistence type="predicted"/>
<dbReference type="EMBL" id="JACGWJ010000006">
    <property type="protein sequence ID" value="KAL0414367.1"/>
    <property type="molecule type" value="Genomic_DNA"/>
</dbReference>
<keyword evidence="5" id="KW-1133">Transmembrane helix</keyword>
<keyword evidence="3" id="KW-0808">Transferase</keyword>
<protein>
    <submittedName>
        <fullName evidence="9">Cellulose synthase-like protein E1</fullName>
    </submittedName>
</protein>
<comment type="caution">
    <text evidence="9">The sequence shown here is derived from an EMBL/GenBank/DDBJ whole genome shotgun (WGS) entry which is preliminary data.</text>
</comment>
<evidence type="ECO:0000256" key="5">
    <source>
        <dbReference type="ARBA" id="ARBA00022989"/>
    </source>
</evidence>
<dbReference type="GO" id="GO:0012505">
    <property type="term" value="C:endomembrane system"/>
    <property type="evidence" value="ECO:0007669"/>
    <property type="project" value="UniProtKB-SubCell"/>
</dbReference>
<evidence type="ECO:0000256" key="8">
    <source>
        <dbReference type="PIRSR" id="PIRSR605150-3"/>
    </source>
</evidence>
<dbReference type="GO" id="GO:0016020">
    <property type="term" value="C:membrane"/>
    <property type="evidence" value="ECO:0007669"/>
    <property type="project" value="InterPro"/>
</dbReference>
<accession>A0AAW2UCJ4</accession>
<dbReference type="SUPFAM" id="SSF53448">
    <property type="entry name" value="Nucleotide-diphospho-sugar transferases"/>
    <property type="match status" value="1"/>
</dbReference>
<dbReference type="GO" id="GO:0071555">
    <property type="term" value="P:cell wall organization"/>
    <property type="evidence" value="ECO:0007669"/>
    <property type="project" value="UniProtKB-KW"/>
</dbReference>
<evidence type="ECO:0000256" key="7">
    <source>
        <dbReference type="ARBA" id="ARBA00023316"/>
    </source>
</evidence>
<name>A0AAW2UCJ4_SESRA</name>
<keyword evidence="7" id="KW-0961">Cell wall biogenesis/degradation</keyword>
<dbReference type="InterPro" id="IPR005150">
    <property type="entry name" value="Cellulose_synth"/>
</dbReference>
<dbReference type="AlphaFoldDB" id="A0AAW2UCJ4"/>
<dbReference type="Gene3D" id="3.90.550.10">
    <property type="entry name" value="Spore Coat Polysaccharide Biosynthesis Protein SpsA, Chain A"/>
    <property type="match status" value="1"/>
</dbReference>
<dbReference type="GO" id="GO:0016760">
    <property type="term" value="F:cellulose synthase (UDP-forming) activity"/>
    <property type="evidence" value="ECO:0007669"/>
    <property type="project" value="InterPro"/>
</dbReference>
<comment type="subcellular location">
    <subcellularLocation>
        <location evidence="1">Endomembrane system</location>
        <topology evidence="1">Multi-pass membrane protein</topology>
    </subcellularLocation>
</comment>
<evidence type="ECO:0000256" key="4">
    <source>
        <dbReference type="ARBA" id="ARBA00022692"/>
    </source>
</evidence>
<reference evidence="9" key="2">
    <citation type="journal article" date="2024" name="Plant">
        <title>Genomic evolution and insights into agronomic trait innovations of Sesamum species.</title>
        <authorList>
            <person name="Miao H."/>
            <person name="Wang L."/>
            <person name="Qu L."/>
            <person name="Liu H."/>
            <person name="Sun Y."/>
            <person name="Le M."/>
            <person name="Wang Q."/>
            <person name="Wei S."/>
            <person name="Zheng Y."/>
            <person name="Lin W."/>
            <person name="Duan Y."/>
            <person name="Cao H."/>
            <person name="Xiong S."/>
            <person name="Wang X."/>
            <person name="Wei L."/>
            <person name="Li C."/>
            <person name="Ma Q."/>
            <person name="Ju M."/>
            <person name="Zhao R."/>
            <person name="Li G."/>
            <person name="Mu C."/>
            <person name="Tian Q."/>
            <person name="Mei H."/>
            <person name="Zhang T."/>
            <person name="Gao T."/>
            <person name="Zhang H."/>
        </authorList>
    </citation>
    <scope>NUCLEOTIDE SEQUENCE</scope>
    <source>
        <strain evidence="9">G02</strain>
    </source>
</reference>
<keyword evidence="2" id="KW-0328">Glycosyltransferase</keyword>
<sequence length="261" mass="30039">MQKRYMEFKESVAKTVTDTSISVSRDNPPIIEVINDANGDGMDSDKRKIPLLVYVAREKWPSHPHHFKAGALNVLLRVSAMISNSPYVLILDCDMYCNDPSSARQAMCFHLNPELSLKLGFVQFPQRFYNINETDINDGQQRSVWSKWEGLDGLGGPILSGTCFYIKREALCGTQEFRDDVDLVKLKKCFGSSDEFIKTMNIYYKQNYRTKLKFRENKVQKELQLLASCSYDNDTKWGKRQVVDSSWFEKLHLAPLRIASI</sequence>